<accession>A0A0R3ULT5</accession>
<evidence type="ECO:0000259" key="4">
    <source>
        <dbReference type="PROSITE" id="PS50002"/>
    </source>
</evidence>
<dbReference type="InterPro" id="IPR050670">
    <property type="entry name" value="STAM"/>
</dbReference>
<dbReference type="InterPro" id="IPR036028">
    <property type="entry name" value="SH3-like_dom_sf"/>
</dbReference>
<evidence type="ECO:0000313" key="5">
    <source>
        <dbReference type="EMBL" id="VDD82659.1"/>
    </source>
</evidence>
<keyword evidence="6" id="KW-1185">Reference proteome</keyword>
<keyword evidence="1 2" id="KW-0728">SH3 domain</keyword>
<dbReference type="AlphaFoldDB" id="A0A0R3ULT5"/>
<evidence type="ECO:0000313" key="7">
    <source>
        <dbReference type="WBParaSite" id="MCOS_0000866101-mRNA-1"/>
    </source>
</evidence>
<dbReference type="SUPFAM" id="SSF50044">
    <property type="entry name" value="SH3-domain"/>
    <property type="match status" value="1"/>
</dbReference>
<feature type="region of interest" description="Disordered" evidence="3">
    <location>
        <begin position="49"/>
        <end position="85"/>
    </location>
</feature>
<dbReference type="STRING" id="53468.A0A0R3ULT5"/>
<feature type="compositionally biased region" description="Basic and acidic residues" evidence="3">
    <location>
        <begin position="49"/>
        <end position="79"/>
    </location>
</feature>
<dbReference type="Pfam" id="PF00018">
    <property type="entry name" value="SH3_1"/>
    <property type="match status" value="1"/>
</dbReference>
<dbReference type="WBParaSite" id="MCOS_0000866101-mRNA-1">
    <property type="protein sequence ID" value="MCOS_0000866101-mRNA-1"/>
    <property type="gene ID" value="MCOS_0000866101"/>
</dbReference>
<dbReference type="PANTHER" id="PTHR45929">
    <property type="entry name" value="JAK PATHWAY SIGNAL TRANSDUCTION ADAPTOR MOLECULE"/>
    <property type="match status" value="1"/>
</dbReference>
<dbReference type="PANTHER" id="PTHR45929:SF7">
    <property type="entry name" value="LAS SEVENTEEN-BINDING PROTEIN 1"/>
    <property type="match status" value="1"/>
</dbReference>
<dbReference type="PRINTS" id="PR00452">
    <property type="entry name" value="SH3DOMAIN"/>
</dbReference>
<feature type="domain" description="SH3" evidence="4">
    <location>
        <begin position="87"/>
        <end position="146"/>
    </location>
</feature>
<evidence type="ECO:0000256" key="2">
    <source>
        <dbReference type="PROSITE-ProRule" id="PRU00192"/>
    </source>
</evidence>
<organism evidence="7">
    <name type="scientific">Mesocestoides corti</name>
    <name type="common">Flatworm</name>
    <dbReference type="NCBI Taxonomy" id="53468"/>
    <lineage>
        <taxon>Eukaryota</taxon>
        <taxon>Metazoa</taxon>
        <taxon>Spiralia</taxon>
        <taxon>Lophotrochozoa</taxon>
        <taxon>Platyhelminthes</taxon>
        <taxon>Cestoda</taxon>
        <taxon>Eucestoda</taxon>
        <taxon>Cyclophyllidea</taxon>
        <taxon>Mesocestoididae</taxon>
        <taxon>Mesocestoides</taxon>
    </lineage>
</organism>
<evidence type="ECO:0000256" key="1">
    <source>
        <dbReference type="ARBA" id="ARBA00022443"/>
    </source>
</evidence>
<dbReference type="EMBL" id="UXSR01005551">
    <property type="protein sequence ID" value="VDD82659.1"/>
    <property type="molecule type" value="Genomic_DNA"/>
</dbReference>
<dbReference type="InterPro" id="IPR001452">
    <property type="entry name" value="SH3_domain"/>
</dbReference>
<protein>
    <submittedName>
        <fullName evidence="7">SH3 domain-containing protein</fullName>
    </submittedName>
</protein>
<reference evidence="7" key="1">
    <citation type="submission" date="2017-02" db="UniProtKB">
        <authorList>
            <consortium name="WormBaseParasite"/>
        </authorList>
    </citation>
    <scope>IDENTIFICATION</scope>
</reference>
<dbReference type="OrthoDB" id="5971719at2759"/>
<sequence length="306" mass="33498">MLPAFTTQHARHRLCRRDVRLAASCLRMVHGFLFLKGMCVGLRFQKEKEPEAKPEAPEPEPPRQPEPEPEQPKPAETTDTRTAAAATATTTAVAAFDFTASHDDELSFKEGEKIVDIVKVDTLWWSGRIGDRTGIFPANYNVCGALIGWALNLSCLSGCHGGFVRPPKVSAPQRADFNNKVAAGTTGDHRSDGDSTSCLYVKCIASSRRNSRWMSILNFANTATGRHWTKRSEPPRAQFNDLRGVKMCLHFSRQATHSNQRKTLIVGLSTSISAASSPPGADRQATILGPSTFGLPHIKSDLFPTN</sequence>
<dbReference type="SMART" id="SM00326">
    <property type="entry name" value="SH3"/>
    <property type="match status" value="1"/>
</dbReference>
<name>A0A0R3ULT5_MESCO</name>
<dbReference type="Gene3D" id="2.30.30.40">
    <property type="entry name" value="SH3 Domains"/>
    <property type="match status" value="1"/>
</dbReference>
<dbReference type="PROSITE" id="PS50002">
    <property type="entry name" value="SH3"/>
    <property type="match status" value="1"/>
</dbReference>
<proteinExistence type="predicted"/>
<reference evidence="5 6" key="2">
    <citation type="submission" date="2018-10" db="EMBL/GenBank/DDBJ databases">
        <authorList>
            <consortium name="Pathogen Informatics"/>
        </authorList>
    </citation>
    <scope>NUCLEOTIDE SEQUENCE [LARGE SCALE GENOMIC DNA]</scope>
</reference>
<gene>
    <name evidence="5" type="ORF">MCOS_LOCUS8662</name>
</gene>
<dbReference type="Proteomes" id="UP000267029">
    <property type="component" value="Unassembled WGS sequence"/>
</dbReference>
<evidence type="ECO:0000313" key="6">
    <source>
        <dbReference type="Proteomes" id="UP000267029"/>
    </source>
</evidence>
<evidence type="ECO:0000256" key="3">
    <source>
        <dbReference type="SAM" id="MobiDB-lite"/>
    </source>
</evidence>